<dbReference type="GeneID" id="66099437"/>
<protein>
    <submittedName>
        <fullName evidence="1">Uncharacterized protein</fullName>
    </submittedName>
</protein>
<evidence type="ECO:0000313" key="2">
    <source>
        <dbReference type="Proteomes" id="UP000812287"/>
    </source>
</evidence>
<dbReference type="EMBL" id="MU250533">
    <property type="protein sequence ID" value="KAG7447042.1"/>
    <property type="molecule type" value="Genomic_DNA"/>
</dbReference>
<organism evidence="1 2">
    <name type="scientific">Guyanagaster necrorhizus</name>
    <dbReference type="NCBI Taxonomy" id="856835"/>
    <lineage>
        <taxon>Eukaryota</taxon>
        <taxon>Fungi</taxon>
        <taxon>Dikarya</taxon>
        <taxon>Basidiomycota</taxon>
        <taxon>Agaricomycotina</taxon>
        <taxon>Agaricomycetes</taxon>
        <taxon>Agaricomycetidae</taxon>
        <taxon>Agaricales</taxon>
        <taxon>Marasmiineae</taxon>
        <taxon>Physalacriaceae</taxon>
        <taxon>Guyanagaster</taxon>
    </lineage>
</organism>
<reference evidence="1" key="1">
    <citation type="submission" date="2020-11" db="EMBL/GenBank/DDBJ databases">
        <title>Adaptations for nitrogen fixation in a non-lichenized fungal sporocarp promotes dispersal by wood-feeding termites.</title>
        <authorList>
            <consortium name="DOE Joint Genome Institute"/>
            <person name="Koch R.A."/>
            <person name="Yoon G."/>
            <person name="Arayal U."/>
            <person name="Lail K."/>
            <person name="Amirebrahimi M."/>
            <person name="Labutti K."/>
            <person name="Lipzen A."/>
            <person name="Riley R."/>
            <person name="Barry K."/>
            <person name="Henrissat B."/>
            <person name="Grigoriev I.V."/>
            <person name="Herr J.R."/>
            <person name="Aime M.C."/>
        </authorList>
    </citation>
    <scope>NUCLEOTIDE SEQUENCE</scope>
    <source>
        <strain evidence="1">MCA 3950</strain>
    </source>
</reference>
<dbReference type="OrthoDB" id="2907702at2759"/>
<sequence length="270" mass="30519">MAAKTTFTFQTCQQVLQNLLQDIYDLRQQGIILNTFIKVVGAHAAAARISPFRDTSDIDVIVSNARHIEDLLVKHYPTKYCLEGDLTEKMLYRRLGNCGISAPSKLPIDLISSANMPPEHPVTADMISIDMFPNAFDLRGFATLLDLIVLKIGSIVSGNLKRDAKKIWQDKLDLQQLVHHQNNVMQSLGRLLDATEFSGDDLHARYIFCYYDHHKIQPLGSTLRSWLFMSPSGLLNANGNIVLQYTDRAREWDKWESDGALYDDGSDSEF</sequence>
<dbReference type="Proteomes" id="UP000812287">
    <property type="component" value="Unassembled WGS sequence"/>
</dbReference>
<name>A0A9P7VUY6_9AGAR</name>
<dbReference type="RefSeq" id="XP_043040542.1">
    <property type="nucleotide sequence ID" value="XM_043177150.1"/>
</dbReference>
<accession>A0A9P7VUY6</accession>
<keyword evidence="2" id="KW-1185">Reference proteome</keyword>
<evidence type="ECO:0000313" key="1">
    <source>
        <dbReference type="EMBL" id="KAG7447042.1"/>
    </source>
</evidence>
<proteinExistence type="predicted"/>
<comment type="caution">
    <text evidence="1">The sequence shown here is derived from an EMBL/GenBank/DDBJ whole genome shotgun (WGS) entry which is preliminary data.</text>
</comment>
<gene>
    <name evidence="1" type="ORF">BT62DRAFT_1005440</name>
</gene>
<dbReference type="AlphaFoldDB" id="A0A9P7VUY6"/>